<evidence type="ECO:0000313" key="2">
    <source>
        <dbReference type="Proteomes" id="UP000007519"/>
    </source>
</evidence>
<reference evidence="1 2" key="1">
    <citation type="journal article" date="2012" name="Stand. Genomic Sci.">
        <title>Complete genome sequencing and analysis of Saprospira grandis str. Lewin, a predatory marine bacterium.</title>
        <authorList>
            <person name="Saw J.H."/>
            <person name="Yuryev A."/>
            <person name="Kanbe M."/>
            <person name="Hou S."/>
            <person name="Young A.G."/>
            <person name="Aizawa S."/>
            <person name="Alam M."/>
        </authorList>
    </citation>
    <scope>NUCLEOTIDE SEQUENCE [LARGE SCALE GENOMIC DNA]</scope>
    <source>
        <strain evidence="1 2">Lewin</strain>
    </source>
</reference>
<keyword evidence="2" id="KW-1185">Reference proteome</keyword>
<dbReference type="HOGENOM" id="CLU_2083210_0_0_10"/>
<sequence>MQPLRQRSSKIDIARVLNEKNFFKFFLQNFGTLKNFLTFATASIEKYCKQKGLKNNSKKILKNILELEKSFLPLQPLLGATVIKSDGRTNKTADNYLAISNLAIKKKLFETATAIAI</sequence>
<gene>
    <name evidence="1" type="ordered locus">SGRA_1688</name>
</gene>
<name>H6LAD8_SAPGL</name>
<proteinExistence type="predicted"/>
<dbReference type="AlphaFoldDB" id="H6LAD8"/>
<dbReference type="Proteomes" id="UP000007519">
    <property type="component" value="Chromosome"/>
</dbReference>
<dbReference type="EMBL" id="CP002831">
    <property type="protein sequence ID" value="AFC24423.1"/>
    <property type="molecule type" value="Genomic_DNA"/>
</dbReference>
<protein>
    <submittedName>
        <fullName evidence="1">Uncharacterized protein</fullName>
    </submittedName>
</protein>
<dbReference type="KEGG" id="sgn:SGRA_1688"/>
<accession>H6LAD8</accession>
<organism evidence="1 2">
    <name type="scientific">Saprospira grandis (strain Lewin)</name>
    <dbReference type="NCBI Taxonomy" id="984262"/>
    <lineage>
        <taxon>Bacteria</taxon>
        <taxon>Pseudomonadati</taxon>
        <taxon>Bacteroidota</taxon>
        <taxon>Saprospiria</taxon>
        <taxon>Saprospirales</taxon>
        <taxon>Saprospiraceae</taxon>
        <taxon>Saprospira</taxon>
    </lineage>
</organism>
<evidence type="ECO:0000313" key="1">
    <source>
        <dbReference type="EMBL" id="AFC24423.1"/>
    </source>
</evidence>